<organism evidence="2 3">
    <name type="scientific">Sipha flava</name>
    <name type="common">yellow sugarcane aphid</name>
    <dbReference type="NCBI Taxonomy" id="143950"/>
    <lineage>
        <taxon>Eukaryota</taxon>
        <taxon>Metazoa</taxon>
        <taxon>Ecdysozoa</taxon>
        <taxon>Arthropoda</taxon>
        <taxon>Hexapoda</taxon>
        <taxon>Insecta</taxon>
        <taxon>Pterygota</taxon>
        <taxon>Neoptera</taxon>
        <taxon>Paraneoptera</taxon>
        <taxon>Hemiptera</taxon>
        <taxon>Sternorrhyncha</taxon>
        <taxon>Aphidomorpha</taxon>
        <taxon>Aphidoidea</taxon>
        <taxon>Aphididae</taxon>
        <taxon>Sipha</taxon>
    </lineage>
</organism>
<reference evidence="3 4" key="1">
    <citation type="submission" date="2025-04" db="UniProtKB">
        <authorList>
            <consortium name="RefSeq"/>
        </authorList>
    </citation>
    <scope>IDENTIFICATION</scope>
    <source>
        <tissue evidence="3 4">Whole body</tissue>
    </source>
</reference>
<protein>
    <submittedName>
        <fullName evidence="3 4">Uncharacterized protein LOC112685059 isoform X1</fullName>
    </submittedName>
</protein>
<keyword evidence="1" id="KW-0732">Signal</keyword>
<dbReference type="Proteomes" id="UP000694846">
    <property type="component" value="Unplaced"/>
</dbReference>
<dbReference type="RefSeq" id="XP_025412610.1">
    <property type="nucleotide sequence ID" value="XM_025556825.1"/>
</dbReference>
<dbReference type="RefSeq" id="XP_025412611.1">
    <property type="nucleotide sequence ID" value="XM_025556826.1"/>
</dbReference>
<name>A0A8B8FQH9_9HEMI</name>
<dbReference type="GeneID" id="112685059"/>
<proteinExistence type="predicted"/>
<accession>A0A8B8FQH9</accession>
<gene>
    <name evidence="3 4" type="primary">LOC112685059</name>
</gene>
<feature type="chain" id="PRO_5044666565" evidence="1">
    <location>
        <begin position="30"/>
        <end position="190"/>
    </location>
</feature>
<feature type="signal peptide" evidence="1">
    <location>
        <begin position="1"/>
        <end position="29"/>
    </location>
</feature>
<evidence type="ECO:0000313" key="4">
    <source>
        <dbReference type="RefSeq" id="XP_025412611.1"/>
    </source>
</evidence>
<evidence type="ECO:0000313" key="2">
    <source>
        <dbReference type="Proteomes" id="UP000694846"/>
    </source>
</evidence>
<evidence type="ECO:0000256" key="1">
    <source>
        <dbReference type="SAM" id="SignalP"/>
    </source>
</evidence>
<evidence type="ECO:0000313" key="3">
    <source>
        <dbReference type="RefSeq" id="XP_025412610.1"/>
    </source>
</evidence>
<keyword evidence="2" id="KW-1185">Reference proteome</keyword>
<dbReference type="AlphaFoldDB" id="A0A8B8FQH9"/>
<sequence length="190" mass="22395">MRSRGDCTGTTMKLVCLISIVICFAYADASPLQIIAESVLIAAIKTYKAMEMFSFNQCDEHHSNLLRDWRKTNEDYYKTFTNISKQIADELEYQTWSSKLFLNNMDLGNNKIFFQNGTCRHDAYEQYVVLYEYYDTDTKLHPSRLDPFFARLNKTFDDEIGYLRSENSKLKRKLEMCQMEHDLKINLQLP</sequence>